<evidence type="ECO:0000256" key="1">
    <source>
        <dbReference type="SAM" id="Phobius"/>
    </source>
</evidence>
<keyword evidence="1" id="KW-1133">Transmembrane helix</keyword>
<evidence type="ECO:0000313" key="2">
    <source>
        <dbReference type="EMBL" id="KAH8104808.1"/>
    </source>
</evidence>
<name>A0A8K0XTM3_9AGAR</name>
<feature type="transmembrane region" description="Helical" evidence="1">
    <location>
        <begin position="25"/>
        <end position="45"/>
    </location>
</feature>
<dbReference type="AlphaFoldDB" id="A0A8K0XTM3"/>
<accession>A0A8K0XTM3</accession>
<protein>
    <submittedName>
        <fullName evidence="2">Uncharacterized protein</fullName>
    </submittedName>
</protein>
<dbReference type="EMBL" id="JAEVFJ010000005">
    <property type="protein sequence ID" value="KAH8104808.1"/>
    <property type="molecule type" value="Genomic_DNA"/>
</dbReference>
<keyword evidence="1" id="KW-0472">Membrane</keyword>
<organism evidence="2 3">
    <name type="scientific">Cristinia sonorae</name>
    <dbReference type="NCBI Taxonomy" id="1940300"/>
    <lineage>
        <taxon>Eukaryota</taxon>
        <taxon>Fungi</taxon>
        <taxon>Dikarya</taxon>
        <taxon>Basidiomycota</taxon>
        <taxon>Agaricomycotina</taxon>
        <taxon>Agaricomycetes</taxon>
        <taxon>Agaricomycetidae</taxon>
        <taxon>Agaricales</taxon>
        <taxon>Pleurotineae</taxon>
        <taxon>Stephanosporaceae</taxon>
        <taxon>Cristinia</taxon>
    </lineage>
</organism>
<feature type="transmembrane region" description="Helical" evidence="1">
    <location>
        <begin position="112"/>
        <end position="132"/>
    </location>
</feature>
<keyword evidence="3" id="KW-1185">Reference proteome</keyword>
<feature type="transmembrane region" description="Helical" evidence="1">
    <location>
        <begin position="81"/>
        <end position="106"/>
    </location>
</feature>
<reference evidence="2" key="1">
    <citation type="journal article" date="2021" name="New Phytol.">
        <title>Evolutionary innovations through gain and loss of genes in the ectomycorrhizal Boletales.</title>
        <authorList>
            <person name="Wu G."/>
            <person name="Miyauchi S."/>
            <person name="Morin E."/>
            <person name="Kuo A."/>
            <person name="Drula E."/>
            <person name="Varga T."/>
            <person name="Kohler A."/>
            <person name="Feng B."/>
            <person name="Cao Y."/>
            <person name="Lipzen A."/>
            <person name="Daum C."/>
            <person name="Hundley H."/>
            <person name="Pangilinan J."/>
            <person name="Johnson J."/>
            <person name="Barry K."/>
            <person name="LaButti K."/>
            <person name="Ng V."/>
            <person name="Ahrendt S."/>
            <person name="Min B."/>
            <person name="Choi I.G."/>
            <person name="Park H."/>
            <person name="Plett J.M."/>
            <person name="Magnuson J."/>
            <person name="Spatafora J.W."/>
            <person name="Nagy L.G."/>
            <person name="Henrissat B."/>
            <person name="Grigoriev I.V."/>
            <person name="Yang Z.L."/>
            <person name="Xu J."/>
            <person name="Martin F.M."/>
        </authorList>
    </citation>
    <scope>NUCLEOTIDE SEQUENCE</scope>
    <source>
        <strain evidence="2">KKN 215</strain>
    </source>
</reference>
<gene>
    <name evidence="2" type="ORF">BXZ70DRAFT_618640</name>
</gene>
<comment type="caution">
    <text evidence="2">The sequence shown here is derived from an EMBL/GenBank/DDBJ whole genome shotgun (WGS) entry which is preliminary data.</text>
</comment>
<evidence type="ECO:0000313" key="3">
    <source>
        <dbReference type="Proteomes" id="UP000813824"/>
    </source>
</evidence>
<proteinExistence type="predicted"/>
<sequence length="192" mass="21172">MDKGRDGTGRGLGSKRGSDDAQKTIVWIVMGVSVGGTVPLTFVAISVRDGGLWERTGHLFVVEDVGGRRLSHDMVTGRPTYLLLSTSPLVISLVSSFSIHLLILFFQAIYPFYELVFCSISPALATRTIFFISRNANPLSRLHDLSSYSPHLPVYHPPAHMHTHTHYTTHFVSNILCTVIAIPTFPASPELR</sequence>
<keyword evidence="1" id="KW-0812">Transmembrane</keyword>
<dbReference type="Proteomes" id="UP000813824">
    <property type="component" value="Unassembled WGS sequence"/>
</dbReference>